<name>A0A699HVS4_TANCI</name>
<dbReference type="InterPro" id="IPR012337">
    <property type="entry name" value="RNaseH-like_sf"/>
</dbReference>
<organism evidence="2">
    <name type="scientific">Tanacetum cinerariifolium</name>
    <name type="common">Dalmatian daisy</name>
    <name type="synonym">Chrysanthemum cinerariifolium</name>
    <dbReference type="NCBI Taxonomy" id="118510"/>
    <lineage>
        <taxon>Eukaryota</taxon>
        <taxon>Viridiplantae</taxon>
        <taxon>Streptophyta</taxon>
        <taxon>Embryophyta</taxon>
        <taxon>Tracheophyta</taxon>
        <taxon>Spermatophyta</taxon>
        <taxon>Magnoliopsida</taxon>
        <taxon>eudicotyledons</taxon>
        <taxon>Gunneridae</taxon>
        <taxon>Pentapetalae</taxon>
        <taxon>asterids</taxon>
        <taxon>campanulids</taxon>
        <taxon>Asterales</taxon>
        <taxon>Asteraceae</taxon>
        <taxon>Asteroideae</taxon>
        <taxon>Anthemideae</taxon>
        <taxon>Anthemidinae</taxon>
        <taxon>Tanacetum</taxon>
    </lineage>
</organism>
<sequence length="247" mass="28705">MRKPKQEMTSITLAWPFYQYGIDNVGPLPLALGGARFLVVAIDYFTKWVDVKPPASMTGKHMEKFVWEHIVCKFVISHVVISDNWKLFAEGIFPVFCQKLDELQQVLWAHRTTPKYINRETPFSLVYGSEAVVSIEISVEIQRIKEFKARKNGKKSKEDLDILEEKREIVSIREAYYKQKLERYYNKCVRPSTFKQGTYVLRLNSAIKAEFQGKIGPTWEGPYVVKKAYGDEAYKLETLFGFPVDRT</sequence>
<dbReference type="GO" id="GO:0003676">
    <property type="term" value="F:nucleic acid binding"/>
    <property type="evidence" value="ECO:0007669"/>
    <property type="project" value="InterPro"/>
</dbReference>
<dbReference type="EMBL" id="BKCJ010207280">
    <property type="protein sequence ID" value="GEY76220.1"/>
    <property type="molecule type" value="Genomic_DNA"/>
</dbReference>
<dbReference type="Gene3D" id="3.30.420.10">
    <property type="entry name" value="Ribonuclease H-like superfamily/Ribonuclease H"/>
    <property type="match status" value="1"/>
</dbReference>
<keyword evidence="2" id="KW-0548">Nucleotidyltransferase</keyword>
<protein>
    <submittedName>
        <fullName evidence="2">Reverse transcriptase domain-containing protein</fullName>
    </submittedName>
</protein>
<dbReference type="GO" id="GO:0003964">
    <property type="term" value="F:RNA-directed DNA polymerase activity"/>
    <property type="evidence" value="ECO:0007669"/>
    <property type="project" value="UniProtKB-KW"/>
</dbReference>
<dbReference type="InterPro" id="IPR001584">
    <property type="entry name" value="Integrase_cat-core"/>
</dbReference>
<dbReference type="SUPFAM" id="SSF53098">
    <property type="entry name" value="Ribonuclease H-like"/>
    <property type="match status" value="1"/>
</dbReference>
<gene>
    <name evidence="2" type="ORF">Tci_448194</name>
</gene>
<evidence type="ECO:0000259" key="1">
    <source>
        <dbReference type="PROSITE" id="PS50994"/>
    </source>
</evidence>
<evidence type="ECO:0000313" key="2">
    <source>
        <dbReference type="EMBL" id="GEY76220.1"/>
    </source>
</evidence>
<dbReference type="PROSITE" id="PS50994">
    <property type="entry name" value="INTEGRASE"/>
    <property type="match status" value="1"/>
</dbReference>
<reference evidence="2" key="1">
    <citation type="journal article" date="2019" name="Sci. Rep.">
        <title>Draft genome of Tanacetum cinerariifolium, the natural source of mosquito coil.</title>
        <authorList>
            <person name="Yamashiro T."/>
            <person name="Shiraishi A."/>
            <person name="Satake H."/>
            <person name="Nakayama K."/>
        </authorList>
    </citation>
    <scope>NUCLEOTIDE SEQUENCE</scope>
</reference>
<dbReference type="AlphaFoldDB" id="A0A699HVS4"/>
<proteinExistence type="predicted"/>
<keyword evidence="2" id="KW-0808">Transferase</keyword>
<dbReference type="PANTHER" id="PTHR48475">
    <property type="entry name" value="RIBONUCLEASE H"/>
    <property type="match status" value="1"/>
</dbReference>
<comment type="caution">
    <text evidence="2">The sequence shown here is derived from an EMBL/GenBank/DDBJ whole genome shotgun (WGS) entry which is preliminary data.</text>
</comment>
<dbReference type="GO" id="GO:0015074">
    <property type="term" value="P:DNA integration"/>
    <property type="evidence" value="ECO:0007669"/>
    <property type="project" value="InterPro"/>
</dbReference>
<feature type="domain" description="Integrase catalytic" evidence="1">
    <location>
        <begin position="12"/>
        <end position="100"/>
    </location>
</feature>
<dbReference type="InterPro" id="IPR036397">
    <property type="entry name" value="RNaseH_sf"/>
</dbReference>
<keyword evidence="2" id="KW-0695">RNA-directed DNA polymerase</keyword>
<accession>A0A699HVS4</accession>
<dbReference type="PANTHER" id="PTHR48475:SF2">
    <property type="entry name" value="RIBONUCLEASE H"/>
    <property type="match status" value="1"/>
</dbReference>